<accession>A0A7X1WD10</accession>
<feature type="chain" id="PRO_5031148216" evidence="1">
    <location>
        <begin position="19"/>
        <end position="177"/>
    </location>
</feature>
<dbReference type="EMBL" id="WIWJ01000042">
    <property type="protein sequence ID" value="MQT49003.1"/>
    <property type="molecule type" value="Genomic_DNA"/>
</dbReference>
<dbReference type="RefSeq" id="WP_153429862.1">
    <property type="nucleotide sequence ID" value="NZ_WIWJ01000042.1"/>
</dbReference>
<dbReference type="AlphaFoldDB" id="A0A7X1WD10"/>
<organism evidence="2 3">
    <name type="scientific">Pseudomonas helleri</name>
    <dbReference type="NCBI Taxonomy" id="1608996"/>
    <lineage>
        <taxon>Bacteria</taxon>
        <taxon>Pseudomonadati</taxon>
        <taxon>Pseudomonadota</taxon>
        <taxon>Gammaproteobacteria</taxon>
        <taxon>Pseudomonadales</taxon>
        <taxon>Pseudomonadaceae</taxon>
        <taxon>Pseudomonas</taxon>
    </lineage>
</organism>
<gene>
    <name evidence="2" type="ORF">GHO40_20060</name>
</gene>
<evidence type="ECO:0000313" key="3">
    <source>
        <dbReference type="Proteomes" id="UP000441404"/>
    </source>
</evidence>
<sequence>MKRIFAVLAATLSLNAFAEAPKEPVQLAGSYDPKAPSISVQGLGNQIIDKASSAKYIVFEKNGIEYAYSVRRLEASEVKYIGNRSDIDGLIFLDVTGFKDGYKFNTQLTVYRPSKYKGAIKLEKFDRNEEKPYQFDLGIDSQQNLMGITNQNDVVYFSLKDSIKQPKTLKEKSKINF</sequence>
<protein>
    <submittedName>
        <fullName evidence="2">Uncharacterized protein</fullName>
    </submittedName>
</protein>
<dbReference type="Proteomes" id="UP000441404">
    <property type="component" value="Unassembled WGS sequence"/>
</dbReference>
<reference evidence="2 3" key="1">
    <citation type="submission" date="2019-10" db="EMBL/GenBank/DDBJ databases">
        <title>Evaluation of single-gene subtyping targets for Pseudomonas.</title>
        <authorList>
            <person name="Reichler S.J."/>
            <person name="Orsi R.H."/>
            <person name="Wiedmann M."/>
            <person name="Martin N.H."/>
            <person name="Murphy S.I."/>
        </authorList>
    </citation>
    <scope>NUCLEOTIDE SEQUENCE [LARGE SCALE GENOMIC DNA]</scope>
    <source>
        <strain evidence="2 3">FSL R10-3257</strain>
    </source>
</reference>
<name>A0A7X1WD10_9PSED</name>
<keyword evidence="1" id="KW-0732">Signal</keyword>
<comment type="caution">
    <text evidence="2">The sequence shown here is derived from an EMBL/GenBank/DDBJ whole genome shotgun (WGS) entry which is preliminary data.</text>
</comment>
<proteinExistence type="predicted"/>
<evidence type="ECO:0000313" key="2">
    <source>
        <dbReference type="EMBL" id="MQT49003.1"/>
    </source>
</evidence>
<feature type="signal peptide" evidence="1">
    <location>
        <begin position="1"/>
        <end position="18"/>
    </location>
</feature>
<evidence type="ECO:0000256" key="1">
    <source>
        <dbReference type="SAM" id="SignalP"/>
    </source>
</evidence>